<protein>
    <submittedName>
        <fullName evidence="5 6">Sulfatase</fullName>
    </submittedName>
</protein>
<evidence type="ECO:0000259" key="4">
    <source>
        <dbReference type="Pfam" id="PF00884"/>
    </source>
</evidence>
<keyword evidence="5" id="KW-0808">Transferase</keyword>
<dbReference type="GO" id="GO:0004065">
    <property type="term" value="F:arylsulfatase activity"/>
    <property type="evidence" value="ECO:0007669"/>
    <property type="project" value="TreeGrafter"/>
</dbReference>
<dbReference type="PANTHER" id="PTHR42693">
    <property type="entry name" value="ARYLSULFATASE FAMILY MEMBER"/>
    <property type="match status" value="1"/>
</dbReference>
<keyword evidence="2 5" id="KW-0378">Hydrolase</keyword>
<name>A0A7J5Q0X1_9BACE</name>
<feature type="modified residue" description="3-oxoalanine (Ser)" evidence="3">
    <location>
        <position position="80"/>
    </location>
</feature>
<dbReference type="Proteomes" id="UP000434604">
    <property type="component" value="Unassembled WGS sequence"/>
</dbReference>
<dbReference type="InterPro" id="IPR000917">
    <property type="entry name" value="Sulfatase_N"/>
</dbReference>
<reference evidence="6" key="2">
    <citation type="submission" date="2023-08" db="EMBL/GenBank/DDBJ databases">
        <title>Mucin Metabolism Genes Underlie the Key Renovations of Bacteroides xylanisolvens Genomes in Captive Great Apes.</title>
        <authorList>
            <person name="Nishida A.H."/>
        </authorList>
    </citation>
    <scope>NUCLEOTIDE SEQUENCE</scope>
    <source>
        <strain evidence="6">P13.H9</strain>
    </source>
</reference>
<dbReference type="PANTHER" id="PTHR42693:SF53">
    <property type="entry name" value="ENDO-4-O-SULFATASE"/>
    <property type="match status" value="1"/>
</dbReference>
<dbReference type="InterPro" id="IPR011989">
    <property type="entry name" value="ARM-like"/>
</dbReference>
<dbReference type="InterPro" id="IPR016024">
    <property type="entry name" value="ARM-type_fold"/>
</dbReference>
<dbReference type="EMBL" id="WDED01000006">
    <property type="protein sequence ID" value="KAB6149037.1"/>
    <property type="molecule type" value="Genomic_DNA"/>
</dbReference>
<dbReference type="AlphaFoldDB" id="A0A7J5Q0X1"/>
<dbReference type="Gene3D" id="3.40.720.10">
    <property type="entry name" value="Alkaline Phosphatase, subunit A"/>
    <property type="match status" value="1"/>
</dbReference>
<dbReference type="Pfam" id="PF00884">
    <property type="entry name" value="Sulfatase"/>
    <property type="match status" value="1"/>
</dbReference>
<dbReference type="InterPro" id="IPR017850">
    <property type="entry name" value="Alkaline_phosphatase_core_sf"/>
</dbReference>
<proteinExistence type="inferred from homology"/>
<evidence type="ECO:0000313" key="6">
    <source>
        <dbReference type="EMBL" id="MCA4703100.1"/>
    </source>
</evidence>
<evidence type="ECO:0000313" key="7">
    <source>
        <dbReference type="Proteomes" id="UP000434604"/>
    </source>
</evidence>
<evidence type="ECO:0000313" key="5">
    <source>
        <dbReference type="EMBL" id="KAB6149037.1"/>
    </source>
</evidence>
<dbReference type="RefSeq" id="WP_151934345.1">
    <property type="nucleotide sequence ID" value="NZ_JAIWXB010000011.1"/>
</dbReference>
<evidence type="ECO:0000256" key="1">
    <source>
        <dbReference type="ARBA" id="ARBA00008779"/>
    </source>
</evidence>
<dbReference type="GO" id="GO:0016740">
    <property type="term" value="F:transferase activity"/>
    <property type="evidence" value="ECO:0007669"/>
    <property type="project" value="UniProtKB-KW"/>
</dbReference>
<gene>
    <name evidence="5" type="ORF">GA398_05875</name>
    <name evidence="6" type="ORF">LD004_05665</name>
</gene>
<dbReference type="Proteomes" id="UP001198461">
    <property type="component" value="Unassembled WGS sequence"/>
</dbReference>
<sequence>MKKQCGIIVALYAVGNPVFVYAQETLGERPNFVWFMAEDVSKHYLSLYNDGKYGADTPNVDKLAGEGIVFENAYCNAPVSSAARSTLITGCYAPRLGISFHRKLEQVPMPEELNMFPAYLRKAGYYTSNAAKTDYNCFLDKEAWDVVNGKMGDWRNRPDKNMPFLHVRTNAVTHEGKLHFKENAMLEIPTRNKQSDVFIHPNHPNTKLFRYTYATFYDRIQDSDKELGELMNMLEADGELDNTFIFYFGDNGGSLPGSKGYTTETGLNVPLVIYVPEKWRNKLSLKIGTRTNGFVSFMDFGPTLLHLAGISVPKEMDGIPFLGEDISLQKLEARDEVYGYGDRFDELYAFNRTLRKGNFKYSRNFQSYHPKSLYAYYRYRQAAFREWNDLYKSGDLNDVQKHFFEAQGAEELYDLSVDPYETHNLANHPKYLSKLKELRGLLKENMLKKHDLGYLPECEWLEHGRQNPVEFGIENAASIRKYSDIADLELYPFTQVRDAIRNALLSSDPVERYWGSTVCASFARKASSLSRDLKKLLNDSQAYVRSRAVVALCRMGEVKPEEKMREALKLAHTDAETLLVMNDIAYLQESGLGHNFNLNSRDIPHLCDGVERRLEYFK</sequence>
<organism evidence="5 7">
    <name type="scientific">Bacteroides xylanisolvens</name>
    <dbReference type="NCBI Taxonomy" id="371601"/>
    <lineage>
        <taxon>Bacteria</taxon>
        <taxon>Pseudomonadati</taxon>
        <taxon>Bacteroidota</taxon>
        <taxon>Bacteroidia</taxon>
        <taxon>Bacteroidales</taxon>
        <taxon>Bacteroidaceae</taxon>
        <taxon>Bacteroides</taxon>
    </lineage>
</organism>
<evidence type="ECO:0000256" key="2">
    <source>
        <dbReference type="ARBA" id="ARBA00022801"/>
    </source>
</evidence>
<comment type="caution">
    <text evidence="5">The sequence shown here is derived from an EMBL/GenBank/DDBJ whole genome shotgun (WGS) entry which is preliminary data.</text>
</comment>
<accession>A0A7J5Q0X1</accession>
<dbReference type="InterPro" id="IPR050738">
    <property type="entry name" value="Sulfatase"/>
</dbReference>
<dbReference type="Gene3D" id="1.25.10.10">
    <property type="entry name" value="Leucine-rich Repeat Variant"/>
    <property type="match status" value="1"/>
</dbReference>
<reference evidence="5 7" key="1">
    <citation type="journal article" date="2019" name="Nat. Med.">
        <title>A library of human gut bacterial isolates paired with longitudinal multiomics data enables mechanistic microbiome research.</title>
        <authorList>
            <person name="Poyet M."/>
            <person name="Groussin M."/>
            <person name="Gibbons S.M."/>
            <person name="Avila-Pacheco J."/>
            <person name="Jiang X."/>
            <person name="Kearney S.M."/>
            <person name="Perrotta A.R."/>
            <person name="Berdy B."/>
            <person name="Zhao S."/>
            <person name="Lieberman T.D."/>
            <person name="Swanson P.K."/>
            <person name="Smith M."/>
            <person name="Roesemann S."/>
            <person name="Alexander J.E."/>
            <person name="Rich S.A."/>
            <person name="Livny J."/>
            <person name="Vlamakis H."/>
            <person name="Clish C."/>
            <person name="Bullock K."/>
            <person name="Deik A."/>
            <person name="Scott J."/>
            <person name="Pierce K.A."/>
            <person name="Xavier R.J."/>
            <person name="Alm E.J."/>
        </authorList>
    </citation>
    <scope>NUCLEOTIDE SEQUENCE [LARGE SCALE GENOMIC DNA]</scope>
    <source>
        <strain evidence="5 7">BIOML-A58</strain>
    </source>
</reference>
<dbReference type="SUPFAM" id="SSF48371">
    <property type="entry name" value="ARM repeat"/>
    <property type="match status" value="1"/>
</dbReference>
<dbReference type="EMBL" id="JAIWYE010000012">
    <property type="protein sequence ID" value="MCA4703100.1"/>
    <property type="molecule type" value="Genomic_DNA"/>
</dbReference>
<comment type="PTM">
    <text evidence="3">The conversion to 3-oxoalanine (also known as C-formylglycine, FGly), of a serine or cysteine residue in prokaryotes and of a cysteine residue in eukaryotes, is critical for catalytic activity.</text>
</comment>
<dbReference type="SUPFAM" id="SSF53649">
    <property type="entry name" value="Alkaline phosphatase-like"/>
    <property type="match status" value="1"/>
</dbReference>
<feature type="domain" description="Sulfatase N-terminal" evidence="4">
    <location>
        <begin position="30"/>
        <end position="310"/>
    </location>
</feature>
<comment type="similarity">
    <text evidence="1">Belongs to the sulfatase family.</text>
</comment>
<dbReference type="CDD" id="cd16027">
    <property type="entry name" value="SGSH"/>
    <property type="match status" value="1"/>
</dbReference>
<evidence type="ECO:0000256" key="3">
    <source>
        <dbReference type="PIRSR" id="PIRSR600917-52"/>
    </source>
</evidence>